<dbReference type="PANTHER" id="PTHR35404">
    <property type="entry name" value="TRANSPOSASE OF TN10"/>
    <property type="match status" value="1"/>
</dbReference>
<dbReference type="Pfam" id="PF01609">
    <property type="entry name" value="DDE_Tnp_1"/>
    <property type="match status" value="1"/>
</dbReference>
<name>A0A1A8T4W2_9GAMM</name>
<keyword evidence="4" id="KW-1185">Reference proteome</keyword>
<keyword evidence="1" id="KW-0812">Transmembrane</keyword>
<dbReference type="InterPro" id="IPR047658">
    <property type="entry name" value="IS4-like_transpos"/>
</dbReference>
<dbReference type="AlphaFoldDB" id="A0A1A8T4W2"/>
<gene>
    <name evidence="3" type="ORF">MSP8886_00438</name>
</gene>
<dbReference type="GO" id="GO:0004803">
    <property type="term" value="F:transposase activity"/>
    <property type="evidence" value="ECO:0007669"/>
    <property type="project" value="InterPro"/>
</dbReference>
<sequence>MNATAILNKILPIVSPNMHKARRKALSACVLSLAQGSLCTVTSIGRGIQSNAYEKHRIKRSDRLLSNPNLRRESISLYAYICRLFVVRSRPIISVDWSDLDARGQHFLIRASTAFEGRSITLYEEVHDKLTKEKPKTHRQFLSVLKALLPSKAKPIIVTDAGFKTPWLEEVVKQGWDYVGRVRRPRKYYDNSLQAWRCISTLFSNANQKPQHLELKHRQSSPVTNQFVLYKSCPKGRHSINQKGNRRASLSSLTAARGAKEPWLLVSSLPVNRLFAKRCVKAYETRMQIEEGFRDMKSSRFGLGFELSYTFKIERLINLILLTTLTAILLVLVGKVIELAGYAKRFQVNTISRRRVLCHFYLGKRAVMICFQISKNDWRDGIKQLAQQLKKRKQGYA</sequence>
<dbReference type="Gene3D" id="3.90.350.10">
    <property type="entry name" value="Transposase Inhibitor Protein From Tn5, Chain A, domain 1"/>
    <property type="match status" value="1"/>
</dbReference>
<evidence type="ECO:0000313" key="4">
    <source>
        <dbReference type="Proteomes" id="UP000092544"/>
    </source>
</evidence>
<proteinExistence type="predicted"/>
<reference evidence="3 4" key="1">
    <citation type="submission" date="2016-06" db="EMBL/GenBank/DDBJ databases">
        <authorList>
            <person name="Kjaerup R.B."/>
            <person name="Dalgaard T.S."/>
            <person name="Juul-Madsen H.R."/>
        </authorList>
    </citation>
    <scope>NUCLEOTIDE SEQUENCE [LARGE SCALE GENOMIC DNA]</scope>
    <source>
        <strain evidence="3 4">CECT 8886</strain>
    </source>
</reference>
<accession>A0A1A8T4W2</accession>
<dbReference type="Proteomes" id="UP000092544">
    <property type="component" value="Unassembled WGS sequence"/>
</dbReference>
<protein>
    <submittedName>
        <fullName evidence="3">Transposase DDE domain protein</fullName>
    </submittedName>
</protein>
<dbReference type="GO" id="GO:0003677">
    <property type="term" value="F:DNA binding"/>
    <property type="evidence" value="ECO:0007669"/>
    <property type="project" value="InterPro"/>
</dbReference>
<dbReference type="NCBIfam" id="NF033591">
    <property type="entry name" value="transpos_IS4_2"/>
    <property type="match status" value="1"/>
</dbReference>
<evidence type="ECO:0000256" key="1">
    <source>
        <dbReference type="SAM" id="Phobius"/>
    </source>
</evidence>
<dbReference type="InterPro" id="IPR012337">
    <property type="entry name" value="RNaseH-like_sf"/>
</dbReference>
<dbReference type="RefSeq" id="WP_067012228.1">
    <property type="nucleotide sequence ID" value="NZ_FLOB01000001.1"/>
</dbReference>
<dbReference type="OrthoDB" id="6140187at2"/>
<dbReference type="GO" id="GO:0006313">
    <property type="term" value="P:DNA transposition"/>
    <property type="evidence" value="ECO:0007669"/>
    <property type="project" value="InterPro"/>
</dbReference>
<keyword evidence="1" id="KW-1133">Transmembrane helix</keyword>
<dbReference type="STRING" id="1792290.MSP8886_00438"/>
<keyword evidence="1" id="KW-0472">Membrane</keyword>
<dbReference type="EMBL" id="FLOB01000001">
    <property type="protein sequence ID" value="SBS25943.1"/>
    <property type="molecule type" value="Genomic_DNA"/>
</dbReference>
<organism evidence="3 4">
    <name type="scientific">Marinomonas spartinae</name>
    <dbReference type="NCBI Taxonomy" id="1792290"/>
    <lineage>
        <taxon>Bacteria</taxon>
        <taxon>Pseudomonadati</taxon>
        <taxon>Pseudomonadota</taxon>
        <taxon>Gammaproteobacteria</taxon>
        <taxon>Oceanospirillales</taxon>
        <taxon>Oceanospirillaceae</taxon>
        <taxon>Marinomonas</taxon>
    </lineage>
</organism>
<feature type="transmembrane region" description="Helical" evidence="1">
    <location>
        <begin position="316"/>
        <end position="337"/>
    </location>
</feature>
<evidence type="ECO:0000259" key="2">
    <source>
        <dbReference type="Pfam" id="PF01609"/>
    </source>
</evidence>
<dbReference type="SUPFAM" id="SSF53098">
    <property type="entry name" value="Ribonuclease H-like"/>
    <property type="match status" value="1"/>
</dbReference>
<dbReference type="PANTHER" id="PTHR35404:SF8">
    <property type="entry name" value="TRANSPOSASE OF TN10"/>
    <property type="match status" value="1"/>
</dbReference>
<feature type="domain" description="Transposase IS4-like" evidence="2">
    <location>
        <begin position="90"/>
        <end position="305"/>
    </location>
</feature>
<evidence type="ECO:0000313" key="3">
    <source>
        <dbReference type="EMBL" id="SBS25943.1"/>
    </source>
</evidence>
<dbReference type="InterPro" id="IPR002559">
    <property type="entry name" value="Transposase_11"/>
</dbReference>